<protein>
    <submittedName>
        <fullName evidence="7">Uncharacterized protein</fullName>
    </submittedName>
</protein>
<evidence type="ECO:0000256" key="3">
    <source>
        <dbReference type="ARBA" id="ARBA00022824"/>
    </source>
</evidence>
<evidence type="ECO:0000313" key="7">
    <source>
        <dbReference type="EMBL" id="RWS15423.1"/>
    </source>
</evidence>
<evidence type="ECO:0000313" key="8">
    <source>
        <dbReference type="Proteomes" id="UP000285301"/>
    </source>
</evidence>
<keyword evidence="4" id="KW-0443">Lipid metabolism</keyword>
<evidence type="ECO:0000256" key="5">
    <source>
        <dbReference type="ARBA" id="ARBA00022989"/>
    </source>
</evidence>
<dbReference type="GO" id="GO:0005789">
    <property type="term" value="C:endoplasmic reticulum membrane"/>
    <property type="evidence" value="ECO:0007669"/>
    <property type="project" value="UniProtKB-SubCell"/>
</dbReference>
<evidence type="ECO:0000256" key="2">
    <source>
        <dbReference type="ARBA" id="ARBA00022692"/>
    </source>
</evidence>
<proteinExistence type="predicted"/>
<accession>A0A3S3P5L2</accession>
<dbReference type="Proteomes" id="UP000285301">
    <property type="component" value="Unassembled WGS sequence"/>
</dbReference>
<keyword evidence="5" id="KW-1133">Transmembrane helix</keyword>
<evidence type="ECO:0000256" key="1">
    <source>
        <dbReference type="ARBA" id="ARBA00004477"/>
    </source>
</evidence>
<keyword evidence="2" id="KW-0812">Transmembrane</keyword>
<sequence>MFAFLRKIYQKMAHWYLIYELTSSLYMLEPWERYLFSEYRASFLSNQKHTCLKRSSKLNLLAYAFPHFVSINAWS</sequence>
<evidence type="ECO:0000256" key="6">
    <source>
        <dbReference type="ARBA" id="ARBA00023136"/>
    </source>
</evidence>
<comment type="subcellular location">
    <subcellularLocation>
        <location evidence="1">Endoplasmic reticulum membrane</location>
        <topology evidence="1">Multi-pass membrane protein</topology>
    </subcellularLocation>
</comment>
<dbReference type="AlphaFoldDB" id="A0A3S3P5L2"/>
<dbReference type="EMBL" id="NCKU01000461">
    <property type="protein sequence ID" value="RWS15423.1"/>
    <property type="molecule type" value="Genomic_DNA"/>
</dbReference>
<dbReference type="Pfam" id="PF11779">
    <property type="entry name" value="SPT_ssu-like"/>
    <property type="match status" value="1"/>
</dbReference>
<keyword evidence="3" id="KW-0256">Endoplasmic reticulum</keyword>
<gene>
    <name evidence="7" type="ORF">B4U79_15187</name>
</gene>
<dbReference type="STRING" id="1965070.A0A3S3P5L2"/>
<dbReference type="InterPro" id="IPR024512">
    <property type="entry name" value="Ser_palmitoyltrfase_ssu-like"/>
</dbReference>
<comment type="caution">
    <text evidence="7">The sequence shown here is derived from an EMBL/GenBank/DDBJ whole genome shotgun (WGS) entry which is preliminary data.</text>
</comment>
<keyword evidence="4" id="KW-0746">Sphingolipid metabolism</keyword>
<dbReference type="OrthoDB" id="202672at2759"/>
<evidence type="ECO:0000256" key="4">
    <source>
        <dbReference type="ARBA" id="ARBA00022919"/>
    </source>
</evidence>
<organism evidence="7 8">
    <name type="scientific">Dinothrombium tinctorium</name>
    <dbReference type="NCBI Taxonomy" id="1965070"/>
    <lineage>
        <taxon>Eukaryota</taxon>
        <taxon>Metazoa</taxon>
        <taxon>Ecdysozoa</taxon>
        <taxon>Arthropoda</taxon>
        <taxon>Chelicerata</taxon>
        <taxon>Arachnida</taxon>
        <taxon>Acari</taxon>
        <taxon>Acariformes</taxon>
        <taxon>Trombidiformes</taxon>
        <taxon>Prostigmata</taxon>
        <taxon>Anystina</taxon>
        <taxon>Parasitengona</taxon>
        <taxon>Trombidioidea</taxon>
        <taxon>Trombidiidae</taxon>
        <taxon>Dinothrombium</taxon>
    </lineage>
</organism>
<name>A0A3S3P5L2_9ACAR</name>
<keyword evidence="6" id="KW-0472">Membrane</keyword>
<keyword evidence="8" id="KW-1185">Reference proteome</keyword>
<reference evidence="7 8" key="1">
    <citation type="journal article" date="2018" name="Gigascience">
        <title>Genomes of trombidid mites reveal novel predicted allergens and laterally-transferred genes associated with secondary metabolism.</title>
        <authorList>
            <person name="Dong X."/>
            <person name="Chaisiri K."/>
            <person name="Xia D."/>
            <person name="Armstrong S.D."/>
            <person name="Fang Y."/>
            <person name="Donnelly M.J."/>
            <person name="Kadowaki T."/>
            <person name="McGarry J.W."/>
            <person name="Darby A.C."/>
            <person name="Makepeace B.L."/>
        </authorList>
    </citation>
    <scope>NUCLEOTIDE SEQUENCE [LARGE SCALE GENOMIC DNA]</scope>
    <source>
        <strain evidence="7">UoL-WK</strain>
    </source>
</reference>
<dbReference type="GO" id="GO:0006665">
    <property type="term" value="P:sphingolipid metabolic process"/>
    <property type="evidence" value="ECO:0007669"/>
    <property type="project" value="UniProtKB-KW"/>
</dbReference>